<feature type="chain" id="PRO_5023567724" description="Proteasome subunit beta" evidence="9">
    <location>
        <begin position="62"/>
        <end position="256"/>
    </location>
</feature>
<evidence type="ECO:0000256" key="9">
    <source>
        <dbReference type="HAMAP-Rule" id="MF_02113"/>
    </source>
</evidence>
<evidence type="ECO:0000256" key="7">
    <source>
        <dbReference type="ARBA" id="ARBA00022942"/>
    </source>
</evidence>
<keyword evidence="5 9" id="KW-0378">Hydrolase</keyword>
<feature type="propeptide" id="PRO_5005026160" description="Removed in mature form; by autocatalysis" evidence="9">
    <location>
        <begin position="1"/>
        <end position="61"/>
    </location>
</feature>
<comment type="subcellular location">
    <subcellularLocation>
        <location evidence="9">Cytoplasm</location>
    </subcellularLocation>
</comment>
<proteinExistence type="inferred from homology"/>
<dbReference type="GO" id="GO:0005737">
    <property type="term" value="C:cytoplasm"/>
    <property type="evidence" value="ECO:0007669"/>
    <property type="project" value="UniProtKB-SubCell"/>
</dbReference>
<evidence type="ECO:0000256" key="11">
    <source>
        <dbReference type="SAM" id="MobiDB-lite"/>
    </source>
</evidence>
<dbReference type="PATRIC" id="fig|1604004.4.peg.1572"/>
<organism evidence="12 13">
    <name type="scientific">Halanaeroarchaeum sulfurireducens</name>
    <dbReference type="NCBI Taxonomy" id="1604004"/>
    <lineage>
        <taxon>Archaea</taxon>
        <taxon>Methanobacteriati</taxon>
        <taxon>Methanobacteriota</taxon>
        <taxon>Stenosarchaea group</taxon>
        <taxon>Halobacteria</taxon>
        <taxon>Halobacteriales</taxon>
        <taxon>Halobacteriaceae</taxon>
        <taxon>Halanaeroarchaeum</taxon>
    </lineage>
</organism>
<dbReference type="KEGG" id="hsu:HLASF_1507"/>
<name>A0A0F7PA09_9EURY</name>
<dbReference type="SUPFAM" id="SSF56235">
    <property type="entry name" value="N-terminal nucleophile aminohydrolases (Ntn hydrolases)"/>
    <property type="match status" value="1"/>
</dbReference>
<evidence type="ECO:0000256" key="3">
    <source>
        <dbReference type="ARBA" id="ARBA00022670"/>
    </source>
</evidence>
<dbReference type="GO" id="GO:0004298">
    <property type="term" value="F:threonine-type endopeptidase activity"/>
    <property type="evidence" value="ECO:0007669"/>
    <property type="project" value="UniProtKB-UniRule"/>
</dbReference>
<keyword evidence="2 9" id="KW-0963">Cytoplasm</keyword>
<dbReference type="InterPro" id="IPR000243">
    <property type="entry name" value="Pept_T1A_subB"/>
</dbReference>
<accession>A0A0F7PA09</accession>
<feature type="active site" description="Nucleophile" evidence="9 10">
    <location>
        <position position="62"/>
    </location>
</feature>
<comment type="similarity">
    <text evidence="9">Belongs to the peptidase T1B family.</text>
</comment>
<comment type="activity regulation">
    <text evidence="9">The formation of the proteasomal ATPase PAN-20S proteasome complex, via the docking of the C-termini of PAN into the intersubunit pockets in the alpha-rings, triggers opening of the gate for substrate entry. Interconversion between the open-gate and close-gate conformations leads to a dynamic regulation of the 20S proteasome proteolysis activity.</text>
</comment>
<evidence type="ECO:0000256" key="5">
    <source>
        <dbReference type="ARBA" id="ARBA00022801"/>
    </source>
</evidence>
<comment type="catalytic activity">
    <reaction evidence="1 9">
        <text>Cleavage of peptide bonds with very broad specificity.</text>
        <dbReference type="EC" id="3.4.25.1"/>
    </reaction>
</comment>
<dbReference type="GO" id="GO:0019774">
    <property type="term" value="C:proteasome core complex, beta-subunit complex"/>
    <property type="evidence" value="ECO:0007669"/>
    <property type="project" value="UniProtKB-UniRule"/>
</dbReference>
<dbReference type="Proteomes" id="UP000069906">
    <property type="component" value="Chromosome"/>
</dbReference>
<dbReference type="PROSITE" id="PS51476">
    <property type="entry name" value="PROTEASOME_BETA_2"/>
    <property type="match status" value="1"/>
</dbReference>
<comment type="function">
    <text evidence="9">Component of the proteasome core, a large protease complex with broad specificity involved in protein degradation.</text>
</comment>
<dbReference type="InterPro" id="IPR001353">
    <property type="entry name" value="Proteasome_sua/b"/>
</dbReference>
<keyword evidence="6 9" id="KW-0068">Autocatalytic cleavage</keyword>
<evidence type="ECO:0000256" key="2">
    <source>
        <dbReference type="ARBA" id="ARBA00022490"/>
    </source>
</evidence>
<dbReference type="HOGENOM" id="CLU_035750_7_2_2"/>
<evidence type="ECO:0000256" key="10">
    <source>
        <dbReference type="PIRSR" id="PIRSR600243-1"/>
    </source>
</evidence>
<dbReference type="GO" id="GO:0010498">
    <property type="term" value="P:proteasomal protein catabolic process"/>
    <property type="evidence" value="ECO:0007669"/>
    <property type="project" value="UniProtKB-UniRule"/>
</dbReference>
<protein>
    <recommendedName>
        <fullName evidence="9">Proteasome subunit beta</fullName>
        <ecNumber evidence="9">3.4.25.1</ecNumber>
    </recommendedName>
    <alternativeName>
        <fullName evidence="9">20S proteasome beta subunit</fullName>
    </alternativeName>
    <alternativeName>
        <fullName evidence="9">Proteasome core protein PsmB</fullName>
    </alternativeName>
</protein>
<sequence length="256" mass="27224">MLLSVRQRYDPLMFDPRDGSEFGRTAPRLEDSVGSPYEPQVGPLPENDLSDADLENVTKTGTTIVGITTPDGVVMTSDMRASLAGRVVSNKNVQKVEEIQPNAALSMSGSVGGAQSYIRTLRAEANLYEARRGEYMSISALATMASNLLRGGPFFMVVPILAGVDDEGGHVYSLDPSGSSLSDDYTAQGSGMPYALGVLEQEYGDDLTMDEAVTVGAQAIQSASERDTASGNGIHVTKITRNEVEIVGHTDVDDVL</sequence>
<keyword evidence="7 9" id="KW-0647">Proteasome</keyword>
<dbReference type="Pfam" id="PF00227">
    <property type="entry name" value="Proteasome"/>
    <property type="match status" value="1"/>
</dbReference>
<gene>
    <name evidence="12" type="primary">psmB2</name>
    <name evidence="9" type="synonym">psmB</name>
    <name evidence="12" type="ORF">HLASF_1507</name>
</gene>
<feature type="compositionally biased region" description="Basic and acidic residues" evidence="11">
    <location>
        <begin position="15"/>
        <end position="31"/>
    </location>
</feature>
<feature type="region of interest" description="Disordered" evidence="11">
    <location>
        <begin position="13"/>
        <end position="49"/>
    </location>
</feature>
<dbReference type="NCBIfam" id="TIGR03634">
    <property type="entry name" value="arc_protsome_B"/>
    <property type="match status" value="1"/>
</dbReference>
<evidence type="ECO:0000256" key="8">
    <source>
        <dbReference type="ARBA" id="ARBA00023145"/>
    </source>
</evidence>
<evidence type="ECO:0000313" key="13">
    <source>
        <dbReference type="Proteomes" id="UP000069906"/>
    </source>
</evidence>
<reference evidence="12 13" key="1">
    <citation type="journal article" date="2015" name="ISME J.">
        <title>Elemental sulfur and acetate can support life of a novel strictly anaerobic haloarchaeon.</title>
        <authorList>
            <person name="Sorokin D.Y."/>
            <person name="Kublanov I.V."/>
            <person name="Gavrilov S.N."/>
            <person name="Rojo D."/>
            <person name="Roman P."/>
            <person name="Golyshin P.N."/>
            <person name="Slepak V.Z."/>
            <person name="Smedile F."/>
            <person name="Ferrer M."/>
            <person name="Messina E."/>
            <person name="La Cono V."/>
            <person name="Yakimov M.M."/>
        </authorList>
    </citation>
    <scope>NUCLEOTIDE SEQUENCE [LARGE SCALE GENOMIC DNA]</scope>
    <source>
        <strain evidence="12 13">HSR2</strain>
    </source>
</reference>
<dbReference type="PRINTS" id="PR00141">
    <property type="entry name" value="PROTEASOME"/>
</dbReference>
<evidence type="ECO:0000256" key="6">
    <source>
        <dbReference type="ARBA" id="ARBA00022813"/>
    </source>
</evidence>
<keyword evidence="8 9" id="KW-0865">Zymogen</keyword>
<dbReference type="EMBL" id="CP008874">
    <property type="protein sequence ID" value="AKH97986.1"/>
    <property type="molecule type" value="Genomic_DNA"/>
</dbReference>
<keyword evidence="3 9" id="KW-0645">Protease</keyword>
<dbReference type="HAMAP" id="MF_02113_A">
    <property type="entry name" value="Proteasome_B_A"/>
    <property type="match status" value="1"/>
</dbReference>
<comment type="subunit">
    <text evidence="9">The 20S proteasome core is composed of 14 alpha and 14 beta subunits that assemble into four stacked heptameric rings, resulting in a barrel-shaped structure. The two inner rings, each composed of seven catalytic beta subunits, are sandwiched by two outer rings, each composed of seven alpha subunits. The catalytic chamber with the active sites is on the inside of the barrel. Has a gated structure, the ends of the cylinder being occluded by the N-termini of the alpha-subunits. Is capped at one or both ends by the proteasome regulatory ATPase, PAN.</text>
</comment>
<dbReference type="PANTHER" id="PTHR32194:SF0">
    <property type="entry name" value="ATP-DEPENDENT PROTEASE SUBUNIT HSLV"/>
    <property type="match status" value="1"/>
</dbReference>
<dbReference type="Gene3D" id="3.60.20.10">
    <property type="entry name" value="Glutamine Phosphoribosylpyrophosphate, subunit 1, domain 1"/>
    <property type="match status" value="1"/>
</dbReference>
<evidence type="ECO:0000256" key="4">
    <source>
        <dbReference type="ARBA" id="ARBA00022698"/>
    </source>
</evidence>
<dbReference type="PANTHER" id="PTHR32194">
    <property type="entry name" value="METALLOPROTEASE TLDD"/>
    <property type="match status" value="1"/>
</dbReference>
<dbReference type="InterPro" id="IPR019983">
    <property type="entry name" value="Pept_T1A_Psome_bsu_arc"/>
</dbReference>
<dbReference type="InterPro" id="IPR023333">
    <property type="entry name" value="Proteasome_suB-type"/>
</dbReference>
<evidence type="ECO:0000313" key="12">
    <source>
        <dbReference type="EMBL" id="AKH97986.1"/>
    </source>
</evidence>
<dbReference type="InterPro" id="IPR029055">
    <property type="entry name" value="Ntn_hydrolases_N"/>
</dbReference>
<keyword evidence="13" id="KW-1185">Reference proteome</keyword>
<keyword evidence="4 9" id="KW-0888">Threonine protease</keyword>
<dbReference type="AlphaFoldDB" id="A0A0F7PA09"/>
<dbReference type="EC" id="3.4.25.1" evidence="9"/>
<evidence type="ECO:0000256" key="1">
    <source>
        <dbReference type="ARBA" id="ARBA00001198"/>
    </source>
</evidence>